<sequence>MSCTLFINACLASLSDTERRLAEYVLANPQSVMHMNAKQFAQACGSSPAAVVRFSKRLGFQGFTALKLDLARESALPAPDAFQSAIRESDDLSTIIQKAESIHQRNIALTYRMVNADVLSGAVGALGEGRSVRLYGVGASGLLAMDFLYKGSRVGMPVFYHADAHTNLATASLLGPQDVAIAISYSGRTRETVLAAQAARDHGAKVIAITQANRNALSRLADFPLYVPSEESELRVGAMTSRVSGQLILDLLYLGYARCHPERAEECLLSTRELIRGLQGK</sequence>
<name>A0A9D0YWU0_9FIRM</name>
<dbReference type="InterPro" id="IPR046348">
    <property type="entry name" value="SIS_dom_sf"/>
</dbReference>
<comment type="caution">
    <text evidence="6">The sequence shown here is derived from an EMBL/GenBank/DDBJ whole genome shotgun (WGS) entry which is preliminary data.</text>
</comment>
<reference evidence="6" key="1">
    <citation type="submission" date="2020-10" db="EMBL/GenBank/DDBJ databases">
        <authorList>
            <person name="Gilroy R."/>
        </authorList>
    </citation>
    <scope>NUCLEOTIDE SEQUENCE</scope>
    <source>
        <strain evidence="6">ChiHile30-977</strain>
    </source>
</reference>
<dbReference type="InterPro" id="IPR047640">
    <property type="entry name" value="RpiR-like"/>
</dbReference>
<evidence type="ECO:0000256" key="2">
    <source>
        <dbReference type="ARBA" id="ARBA00023125"/>
    </source>
</evidence>
<dbReference type="AlphaFoldDB" id="A0A9D0YWU0"/>
<dbReference type="Pfam" id="PF01418">
    <property type="entry name" value="HTH_6"/>
    <property type="match status" value="1"/>
</dbReference>
<dbReference type="InterPro" id="IPR000281">
    <property type="entry name" value="HTH_RpiR"/>
</dbReference>
<accession>A0A9D0YWU0</accession>
<keyword evidence="2" id="KW-0238">DNA-binding</keyword>
<organism evidence="6 7">
    <name type="scientific">Candidatus Avichristensenella intestinipullorum</name>
    <dbReference type="NCBI Taxonomy" id="2840693"/>
    <lineage>
        <taxon>Bacteria</taxon>
        <taxon>Bacillati</taxon>
        <taxon>Bacillota</taxon>
        <taxon>Clostridia</taxon>
        <taxon>Candidatus Avichristensenella</taxon>
    </lineage>
</organism>
<dbReference type="InterPro" id="IPR001347">
    <property type="entry name" value="SIS_dom"/>
</dbReference>
<dbReference type="InterPro" id="IPR036388">
    <property type="entry name" value="WH-like_DNA-bd_sf"/>
</dbReference>
<dbReference type="GO" id="GO:0003677">
    <property type="term" value="F:DNA binding"/>
    <property type="evidence" value="ECO:0007669"/>
    <property type="project" value="UniProtKB-KW"/>
</dbReference>
<dbReference type="GO" id="GO:0097367">
    <property type="term" value="F:carbohydrate derivative binding"/>
    <property type="evidence" value="ECO:0007669"/>
    <property type="project" value="InterPro"/>
</dbReference>
<protein>
    <submittedName>
        <fullName evidence="6">MurR/RpiR family transcriptional regulator</fullName>
    </submittedName>
</protein>
<dbReference type="Gene3D" id="1.10.10.10">
    <property type="entry name" value="Winged helix-like DNA-binding domain superfamily/Winged helix DNA-binding domain"/>
    <property type="match status" value="1"/>
</dbReference>
<dbReference type="Gene3D" id="3.40.50.10490">
    <property type="entry name" value="Glucose-6-phosphate isomerase like protein, domain 1"/>
    <property type="match status" value="1"/>
</dbReference>
<evidence type="ECO:0000259" key="4">
    <source>
        <dbReference type="PROSITE" id="PS51071"/>
    </source>
</evidence>
<dbReference type="PANTHER" id="PTHR30514:SF1">
    <property type="entry name" value="HTH-TYPE TRANSCRIPTIONAL REGULATOR HEXR-RELATED"/>
    <property type="match status" value="1"/>
</dbReference>
<proteinExistence type="predicted"/>
<dbReference type="Pfam" id="PF01380">
    <property type="entry name" value="SIS"/>
    <property type="match status" value="1"/>
</dbReference>
<dbReference type="CDD" id="cd05013">
    <property type="entry name" value="SIS_RpiR"/>
    <property type="match status" value="1"/>
</dbReference>
<gene>
    <name evidence="6" type="ORF">IAA66_01975</name>
</gene>
<keyword evidence="1" id="KW-0805">Transcription regulation</keyword>
<evidence type="ECO:0000259" key="5">
    <source>
        <dbReference type="PROSITE" id="PS51464"/>
    </source>
</evidence>
<dbReference type="EMBL" id="DVFI01000026">
    <property type="protein sequence ID" value="HIQ62340.1"/>
    <property type="molecule type" value="Genomic_DNA"/>
</dbReference>
<evidence type="ECO:0000256" key="3">
    <source>
        <dbReference type="ARBA" id="ARBA00023163"/>
    </source>
</evidence>
<dbReference type="PROSITE" id="PS51464">
    <property type="entry name" value="SIS"/>
    <property type="match status" value="1"/>
</dbReference>
<dbReference type="GO" id="GO:1901135">
    <property type="term" value="P:carbohydrate derivative metabolic process"/>
    <property type="evidence" value="ECO:0007669"/>
    <property type="project" value="InterPro"/>
</dbReference>
<evidence type="ECO:0000313" key="7">
    <source>
        <dbReference type="Proteomes" id="UP000886819"/>
    </source>
</evidence>
<dbReference type="Proteomes" id="UP000886819">
    <property type="component" value="Unassembled WGS sequence"/>
</dbReference>
<evidence type="ECO:0000256" key="1">
    <source>
        <dbReference type="ARBA" id="ARBA00023015"/>
    </source>
</evidence>
<dbReference type="InterPro" id="IPR035472">
    <property type="entry name" value="RpiR-like_SIS"/>
</dbReference>
<reference evidence="6" key="2">
    <citation type="journal article" date="2021" name="PeerJ">
        <title>Extensive microbial diversity within the chicken gut microbiome revealed by metagenomics and culture.</title>
        <authorList>
            <person name="Gilroy R."/>
            <person name="Ravi A."/>
            <person name="Getino M."/>
            <person name="Pursley I."/>
            <person name="Horton D.L."/>
            <person name="Alikhan N.F."/>
            <person name="Baker D."/>
            <person name="Gharbi K."/>
            <person name="Hall N."/>
            <person name="Watson M."/>
            <person name="Adriaenssens E.M."/>
            <person name="Foster-Nyarko E."/>
            <person name="Jarju S."/>
            <person name="Secka A."/>
            <person name="Antonio M."/>
            <person name="Oren A."/>
            <person name="Chaudhuri R.R."/>
            <person name="La Ragione R."/>
            <person name="Hildebrand F."/>
            <person name="Pallen M.J."/>
        </authorList>
    </citation>
    <scope>NUCLEOTIDE SEQUENCE</scope>
    <source>
        <strain evidence="6">ChiHile30-977</strain>
    </source>
</reference>
<dbReference type="InterPro" id="IPR009057">
    <property type="entry name" value="Homeodomain-like_sf"/>
</dbReference>
<feature type="domain" description="HTH rpiR-type" evidence="4">
    <location>
        <begin position="1"/>
        <end position="77"/>
    </location>
</feature>
<dbReference type="PROSITE" id="PS51071">
    <property type="entry name" value="HTH_RPIR"/>
    <property type="match status" value="1"/>
</dbReference>
<dbReference type="SUPFAM" id="SSF46689">
    <property type="entry name" value="Homeodomain-like"/>
    <property type="match status" value="1"/>
</dbReference>
<evidence type="ECO:0000313" key="6">
    <source>
        <dbReference type="EMBL" id="HIQ62340.1"/>
    </source>
</evidence>
<dbReference type="SUPFAM" id="SSF53697">
    <property type="entry name" value="SIS domain"/>
    <property type="match status" value="1"/>
</dbReference>
<feature type="domain" description="SIS" evidence="5">
    <location>
        <begin position="122"/>
        <end position="262"/>
    </location>
</feature>
<keyword evidence="3" id="KW-0804">Transcription</keyword>
<dbReference type="PANTHER" id="PTHR30514">
    <property type="entry name" value="GLUCOKINASE"/>
    <property type="match status" value="1"/>
</dbReference>
<dbReference type="GO" id="GO:0003700">
    <property type="term" value="F:DNA-binding transcription factor activity"/>
    <property type="evidence" value="ECO:0007669"/>
    <property type="project" value="InterPro"/>
</dbReference>